<sequence length="412" mass="47926">MLFGSVLECICPTVGSSNIPESIITSASGVLNSFSSLTQWAETERELYLLIKSSWESQPCKNIHWNMHYHYTENSRKNIEAYIRNFESSTLDYFKAQFEHKNGSNSYVSADNYGELVASNLILVYQMTHRLAQYGETLRDLLRENRIEQETLIFKVKENAEFLVQWPGYLENDVLISTLLWTYKRYDMHMKPDAFVWYLNTKAVNYAKPTPEMVYAVAQHAFSQMDYVQGFDWLNYALELTNLVDLSVTKSEILKAKKDATIRHNLDKSKYPAFDDRFYTKKISFDEKYTNEEKSWVRNKDYYYNSLNGTYESDYIDTNMWTLNGDEMEFSGVNGLENEDDQVNQASFRKGLTTRSWINTWIEDDEFPKLTRISEVVSGLIATSIIPSHSEAFQAVEYVVGRYYAAHLDAVS</sequence>
<name>A0ABP1PU66_9HEXA</name>
<dbReference type="EMBL" id="CAXLJM020000008">
    <property type="protein sequence ID" value="CAL8075566.1"/>
    <property type="molecule type" value="Genomic_DNA"/>
</dbReference>
<reference evidence="1 2" key="1">
    <citation type="submission" date="2024-08" db="EMBL/GenBank/DDBJ databases">
        <authorList>
            <person name="Cucini C."/>
            <person name="Frati F."/>
        </authorList>
    </citation>
    <scope>NUCLEOTIDE SEQUENCE [LARGE SCALE GENOMIC DNA]</scope>
</reference>
<dbReference type="Proteomes" id="UP001642540">
    <property type="component" value="Unassembled WGS sequence"/>
</dbReference>
<comment type="caution">
    <text evidence="1">The sequence shown here is derived from an EMBL/GenBank/DDBJ whole genome shotgun (WGS) entry which is preliminary data.</text>
</comment>
<protein>
    <submittedName>
        <fullName evidence="1">Uncharacterized protein</fullName>
    </submittedName>
</protein>
<evidence type="ECO:0000313" key="1">
    <source>
        <dbReference type="EMBL" id="CAL8075566.1"/>
    </source>
</evidence>
<evidence type="ECO:0000313" key="2">
    <source>
        <dbReference type="Proteomes" id="UP001642540"/>
    </source>
</evidence>
<gene>
    <name evidence="1" type="ORF">ODALV1_LOCUS3217</name>
</gene>
<accession>A0ABP1PU66</accession>
<keyword evidence="2" id="KW-1185">Reference proteome</keyword>
<proteinExistence type="predicted"/>
<organism evidence="1 2">
    <name type="scientific">Orchesella dallaii</name>
    <dbReference type="NCBI Taxonomy" id="48710"/>
    <lineage>
        <taxon>Eukaryota</taxon>
        <taxon>Metazoa</taxon>
        <taxon>Ecdysozoa</taxon>
        <taxon>Arthropoda</taxon>
        <taxon>Hexapoda</taxon>
        <taxon>Collembola</taxon>
        <taxon>Entomobryomorpha</taxon>
        <taxon>Entomobryoidea</taxon>
        <taxon>Orchesellidae</taxon>
        <taxon>Orchesellinae</taxon>
        <taxon>Orchesella</taxon>
    </lineage>
</organism>
<dbReference type="Gene3D" id="2.60.120.620">
    <property type="entry name" value="q2cbj1_9rhob like domain"/>
    <property type="match status" value="1"/>
</dbReference>